<keyword evidence="3" id="KW-1185">Reference proteome</keyword>
<dbReference type="EMBL" id="ADBJ01000022">
    <property type="protein sequence ID" value="EFA81964.1"/>
    <property type="molecule type" value="Genomic_DNA"/>
</dbReference>
<evidence type="ECO:0000256" key="1">
    <source>
        <dbReference type="SAM" id="MobiDB-lite"/>
    </source>
</evidence>
<dbReference type="RefSeq" id="XP_020434081.1">
    <property type="nucleotide sequence ID" value="XM_020576092.1"/>
</dbReference>
<dbReference type="InParanoid" id="D3B9Q2"/>
<sequence>MSSVKSLTSTFETAESPTAVNKKSHSSLGFTPKVGGGEGSVDTEPIPRDRNSAKLDNFLKNEVLPRGGMPGAVHKSAVNKPPPNELDNKAKAIPTYGGNPHPVYQLMFQGKPHESASTKKKIVIPPSHAY</sequence>
<feature type="region of interest" description="Disordered" evidence="1">
    <location>
        <begin position="1"/>
        <end position="98"/>
    </location>
</feature>
<protein>
    <submittedName>
        <fullName evidence="2">Uncharacterized protein</fullName>
    </submittedName>
</protein>
<dbReference type="GeneID" id="31360684"/>
<dbReference type="Proteomes" id="UP000001396">
    <property type="component" value="Unassembled WGS sequence"/>
</dbReference>
<proteinExistence type="predicted"/>
<name>D3B9Q2_HETP5</name>
<feature type="compositionally biased region" description="Basic and acidic residues" evidence="1">
    <location>
        <begin position="45"/>
        <end position="59"/>
    </location>
</feature>
<organism evidence="2 3">
    <name type="scientific">Heterostelium pallidum (strain ATCC 26659 / Pp 5 / PN500)</name>
    <name type="common">Cellular slime mold</name>
    <name type="synonym">Polysphondylium pallidum</name>
    <dbReference type="NCBI Taxonomy" id="670386"/>
    <lineage>
        <taxon>Eukaryota</taxon>
        <taxon>Amoebozoa</taxon>
        <taxon>Evosea</taxon>
        <taxon>Eumycetozoa</taxon>
        <taxon>Dictyostelia</taxon>
        <taxon>Acytosteliales</taxon>
        <taxon>Acytosteliaceae</taxon>
        <taxon>Heterostelium</taxon>
    </lineage>
</organism>
<gene>
    <name evidence="2" type="ORF">PPL_05198</name>
</gene>
<evidence type="ECO:0000313" key="3">
    <source>
        <dbReference type="Proteomes" id="UP000001396"/>
    </source>
</evidence>
<dbReference type="OMA" id="NSHPVYG"/>
<comment type="caution">
    <text evidence="2">The sequence shown here is derived from an EMBL/GenBank/DDBJ whole genome shotgun (WGS) entry which is preliminary data.</text>
</comment>
<evidence type="ECO:0000313" key="2">
    <source>
        <dbReference type="EMBL" id="EFA81964.1"/>
    </source>
</evidence>
<reference evidence="2 3" key="1">
    <citation type="journal article" date="2011" name="Genome Res.">
        <title>Phylogeny-wide analysis of social amoeba genomes highlights ancient origins for complex intercellular communication.</title>
        <authorList>
            <person name="Heidel A.J."/>
            <person name="Lawal H.M."/>
            <person name="Felder M."/>
            <person name="Schilde C."/>
            <person name="Helps N.R."/>
            <person name="Tunggal B."/>
            <person name="Rivero F."/>
            <person name="John U."/>
            <person name="Schleicher M."/>
            <person name="Eichinger L."/>
            <person name="Platzer M."/>
            <person name="Noegel A.A."/>
            <person name="Schaap P."/>
            <person name="Gloeckner G."/>
        </authorList>
    </citation>
    <scope>NUCLEOTIDE SEQUENCE [LARGE SCALE GENOMIC DNA]</scope>
    <source>
        <strain evidence="3">ATCC 26659 / Pp 5 / PN500</strain>
    </source>
</reference>
<feature type="compositionally biased region" description="Polar residues" evidence="1">
    <location>
        <begin position="1"/>
        <end position="29"/>
    </location>
</feature>
<feature type="region of interest" description="Disordered" evidence="1">
    <location>
        <begin position="111"/>
        <end position="130"/>
    </location>
</feature>
<dbReference type="FunCoup" id="D3B9Q2">
    <property type="interactions" value="805"/>
</dbReference>
<accession>D3B9Q2</accession>
<dbReference type="AlphaFoldDB" id="D3B9Q2"/>